<feature type="transmembrane region" description="Helical" evidence="1">
    <location>
        <begin position="241"/>
        <end position="259"/>
    </location>
</feature>
<feature type="transmembrane region" description="Helical" evidence="1">
    <location>
        <begin position="337"/>
        <end position="356"/>
    </location>
</feature>
<evidence type="ECO:0000256" key="1">
    <source>
        <dbReference type="SAM" id="Phobius"/>
    </source>
</evidence>
<feature type="transmembrane region" description="Helical" evidence="1">
    <location>
        <begin position="62"/>
        <end position="81"/>
    </location>
</feature>
<reference evidence="3 4" key="1">
    <citation type="submission" date="2015-12" db="EMBL/GenBank/DDBJ databases">
        <authorList>
            <person name="Shamseldin A."/>
            <person name="Moawad H."/>
            <person name="Abd El-Rahim W.M."/>
            <person name="Sadowsky M.J."/>
        </authorList>
    </citation>
    <scope>NUCLEOTIDE SEQUENCE [LARGE SCALE GENOMIC DNA]</scope>
    <source>
        <strain evidence="3 4">SM2</strain>
    </source>
</reference>
<keyword evidence="1" id="KW-1133">Transmembrane helix</keyword>
<dbReference type="AlphaFoldDB" id="A0A127M381"/>
<feature type="transmembrane region" description="Helical" evidence="1">
    <location>
        <begin position="155"/>
        <end position="183"/>
    </location>
</feature>
<feature type="transmembrane region" description="Helical" evidence="1">
    <location>
        <begin position="218"/>
        <end position="235"/>
    </location>
</feature>
<protein>
    <recommendedName>
        <fullName evidence="2">DUF2157 domain-containing protein</fullName>
    </recommendedName>
</protein>
<feature type="transmembrane region" description="Helical" evidence="1">
    <location>
        <begin position="271"/>
        <end position="292"/>
    </location>
</feature>
<dbReference type="RefSeq" id="WP_008246449.1">
    <property type="nucleotide sequence ID" value="NZ_CP014544.1"/>
</dbReference>
<feature type="transmembrane region" description="Helical" evidence="1">
    <location>
        <begin position="414"/>
        <end position="436"/>
    </location>
</feature>
<keyword evidence="1" id="KW-0812">Transmembrane</keyword>
<dbReference type="EMBL" id="CP014544">
    <property type="protein sequence ID" value="AMO67699.1"/>
    <property type="molecule type" value="Genomic_DNA"/>
</dbReference>
<name>A0A127M381_9GAMM</name>
<evidence type="ECO:0000313" key="4">
    <source>
        <dbReference type="Proteomes" id="UP000074119"/>
    </source>
</evidence>
<gene>
    <name evidence="3" type="ORF">AZF00_05040</name>
</gene>
<feature type="transmembrane region" description="Helical" evidence="1">
    <location>
        <begin position="304"/>
        <end position="325"/>
    </location>
</feature>
<dbReference type="STRING" id="1470434.AZF00_05040"/>
<feature type="transmembrane region" description="Helical" evidence="1">
    <location>
        <begin position="124"/>
        <end position="143"/>
    </location>
</feature>
<feature type="transmembrane region" description="Helical" evidence="1">
    <location>
        <begin position="362"/>
        <end position="379"/>
    </location>
</feature>
<dbReference type="Pfam" id="PF09925">
    <property type="entry name" value="DUF2157"/>
    <property type="match status" value="1"/>
</dbReference>
<sequence>MDNNNPWLRAEIAQWLREGIITDEQATTLYARYPAMVYGRAGGASRVGLGRSYSGDGRWGKVIFAALGAAIFGMGVILFFAYNWADMHRYLKLAVIGGSILLAHIAGMALFHAKDQRRSLGESLHLLGTILFGAGIWLVAQIYHFDAHYPDGFLLWFVAALSLAWALPSAAHGILATVLLALWAGLETFEFQRHLPQASWILICAILPLAWWQRANSLLAMALVSLPLFYVFGVWRFGEQFLMPVLLLLVGSYFGFAQLATSLAYPAAKSVFYSVAIVLWLGLVFVGSFIGMPSQQGMSTVPGFGLFHLLVPALLTMTVWLATLLRSSSRPVNPEAWLETGLVLIVLLFVVLPAMFGADIQGFGRLVFNLVFLLYSLLFVYRGTEHGRGKILGLACIMLSALALARFTDLFHSLLARSSVFLLLGILLFVIGQRYAKQNTRRKLEKPRA</sequence>
<evidence type="ECO:0000259" key="2">
    <source>
        <dbReference type="Pfam" id="PF09925"/>
    </source>
</evidence>
<dbReference type="Proteomes" id="UP000074119">
    <property type="component" value="Chromosome"/>
</dbReference>
<dbReference type="KEGG" id="zal:AZF00_05040"/>
<feature type="transmembrane region" description="Helical" evidence="1">
    <location>
        <begin position="391"/>
        <end position="408"/>
    </location>
</feature>
<feature type="domain" description="DUF2157" evidence="2">
    <location>
        <begin position="14"/>
        <end position="171"/>
    </location>
</feature>
<organism evidence="3 4">
    <name type="scientific">Zhongshania aliphaticivorans</name>
    <dbReference type="NCBI Taxonomy" id="1470434"/>
    <lineage>
        <taxon>Bacteria</taxon>
        <taxon>Pseudomonadati</taxon>
        <taxon>Pseudomonadota</taxon>
        <taxon>Gammaproteobacteria</taxon>
        <taxon>Cellvibrionales</taxon>
        <taxon>Spongiibacteraceae</taxon>
        <taxon>Zhongshania</taxon>
    </lineage>
</organism>
<proteinExistence type="predicted"/>
<feature type="transmembrane region" description="Helical" evidence="1">
    <location>
        <begin position="195"/>
        <end position="211"/>
    </location>
</feature>
<accession>A0A127M381</accession>
<dbReference type="InterPro" id="IPR018677">
    <property type="entry name" value="DUF2157"/>
</dbReference>
<feature type="transmembrane region" description="Helical" evidence="1">
    <location>
        <begin position="93"/>
        <end position="112"/>
    </location>
</feature>
<keyword evidence="1" id="KW-0472">Membrane</keyword>
<evidence type="ECO:0000313" key="3">
    <source>
        <dbReference type="EMBL" id="AMO67699.1"/>
    </source>
</evidence>